<dbReference type="EMBL" id="CDMY01001036">
    <property type="protein sequence ID" value="CEM39371.1"/>
    <property type="molecule type" value="Genomic_DNA"/>
</dbReference>
<gene>
    <name evidence="1" type="ORF">Vbra_19640</name>
</gene>
<keyword evidence="2" id="KW-1185">Reference proteome</keyword>
<accession>A0A0G4H6R1</accession>
<name>A0A0G4H6R1_VITBC</name>
<evidence type="ECO:0000313" key="1">
    <source>
        <dbReference type="EMBL" id="CEM39371.1"/>
    </source>
</evidence>
<dbReference type="AlphaFoldDB" id="A0A0G4H6R1"/>
<organism evidence="1 2">
    <name type="scientific">Vitrella brassicaformis (strain CCMP3155)</name>
    <dbReference type="NCBI Taxonomy" id="1169540"/>
    <lineage>
        <taxon>Eukaryota</taxon>
        <taxon>Sar</taxon>
        <taxon>Alveolata</taxon>
        <taxon>Colpodellida</taxon>
        <taxon>Vitrellaceae</taxon>
        <taxon>Vitrella</taxon>
    </lineage>
</organism>
<reference evidence="1 2" key="1">
    <citation type="submission" date="2014-11" db="EMBL/GenBank/DDBJ databases">
        <authorList>
            <person name="Zhu J."/>
            <person name="Qi W."/>
            <person name="Song R."/>
        </authorList>
    </citation>
    <scope>NUCLEOTIDE SEQUENCE [LARGE SCALE GENOMIC DNA]</scope>
</reference>
<dbReference type="Proteomes" id="UP000041254">
    <property type="component" value="Unassembled WGS sequence"/>
</dbReference>
<sequence>MCPAVNASRDVVDGHVSRFPEARYALPHGRRSRPLLEDWPFQEGRTVTKHTLNGMVQCKPKTTRVSRQSDAR</sequence>
<dbReference type="VEuPathDB" id="CryptoDB:Vbra_19640"/>
<evidence type="ECO:0000313" key="2">
    <source>
        <dbReference type="Proteomes" id="UP000041254"/>
    </source>
</evidence>
<protein>
    <submittedName>
        <fullName evidence="1">Uncharacterized protein</fullName>
    </submittedName>
</protein>
<dbReference type="InParanoid" id="A0A0G4H6R1"/>
<proteinExistence type="predicted"/>